<dbReference type="PROSITE" id="PS51755">
    <property type="entry name" value="OMPR_PHOB"/>
    <property type="match status" value="1"/>
</dbReference>
<reference evidence="6 7" key="1">
    <citation type="submission" date="2016-09" db="EMBL/GenBank/DDBJ databases">
        <authorList>
            <person name="Capua I."/>
            <person name="De Benedictis P."/>
            <person name="Joannis T."/>
            <person name="Lombin L.H."/>
            <person name="Cattoli G."/>
        </authorList>
    </citation>
    <scope>NUCLEOTIDE SEQUENCE [LARGE SCALE GENOMIC DNA]</scope>
    <source>
        <strain evidence="6 7">LMG 25899</strain>
    </source>
</reference>
<evidence type="ECO:0000256" key="3">
    <source>
        <dbReference type="ARBA" id="ARBA00023163"/>
    </source>
</evidence>
<evidence type="ECO:0000256" key="1">
    <source>
        <dbReference type="ARBA" id="ARBA00023015"/>
    </source>
</evidence>
<feature type="DNA-binding region" description="OmpR/PhoB-type" evidence="4">
    <location>
        <begin position="130"/>
        <end position="232"/>
    </location>
</feature>
<dbReference type="SUPFAM" id="SSF46894">
    <property type="entry name" value="C-terminal effector domain of the bipartite response regulators"/>
    <property type="match status" value="1"/>
</dbReference>
<keyword evidence="3" id="KW-0804">Transcription</keyword>
<accession>A0A1E5KWZ4</accession>
<dbReference type="CDD" id="cd00383">
    <property type="entry name" value="trans_reg_C"/>
    <property type="match status" value="1"/>
</dbReference>
<gene>
    <name evidence="6" type="ORF">BCR26_02840</name>
</gene>
<dbReference type="GO" id="GO:0006355">
    <property type="term" value="P:regulation of DNA-templated transcription"/>
    <property type="evidence" value="ECO:0007669"/>
    <property type="project" value="InterPro"/>
</dbReference>
<dbReference type="InterPro" id="IPR036388">
    <property type="entry name" value="WH-like_DNA-bd_sf"/>
</dbReference>
<feature type="domain" description="OmpR/PhoB-type" evidence="5">
    <location>
        <begin position="130"/>
        <end position="232"/>
    </location>
</feature>
<keyword evidence="2 4" id="KW-0238">DNA-binding</keyword>
<dbReference type="AlphaFoldDB" id="A0A1E5KWZ4"/>
<dbReference type="EMBL" id="MIEK01000023">
    <property type="protein sequence ID" value="OEH82385.1"/>
    <property type="molecule type" value="Genomic_DNA"/>
</dbReference>
<dbReference type="InterPro" id="IPR001867">
    <property type="entry name" value="OmpR/PhoB-type_DNA-bd"/>
</dbReference>
<dbReference type="SMART" id="SM00862">
    <property type="entry name" value="Trans_reg_C"/>
    <property type="match status" value="1"/>
</dbReference>
<dbReference type="RefSeq" id="WP_069698660.1">
    <property type="nucleotide sequence ID" value="NZ_JAGGMA010000001.1"/>
</dbReference>
<comment type="caution">
    <text evidence="6">The sequence shown here is derived from an EMBL/GenBank/DDBJ whole genome shotgun (WGS) entry which is preliminary data.</text>
</comment>
<proteinExistence type="predicted"/>
<evidence type="ECO:0000256" key="4">
    <source>
        <dbReference type="PROSITE-ProRule" id="PRU01091"/>
    </source>
</evidence>
<evidence type="ECO:0000256" key="2">
    <source>
        <dbReference type="ARBA" id="ARBA00023125"/>
    </source>
</evidence>
<dbReference type="Proteomes" id="UP000095256">
    <property type="component" value="Unassembled WGS sequence"/>
</dbReference>
<dbReference type="Gene3D" id="1.10.10.10">
    <property type="entry name" value="Winged helix-like DNA-binding domain superfamily/Winged helix DNA-binding domain"/>
    <property type="match status" value="1"/>
</dbReference>
<dbReference type="OrthoDB" id="1683123at2"/>
<dbReference type="InterPro" id="IPR016032">
    <property type="entry name" value="Sig_transdc_resp-reg_C-effctor"/>
</dbReference>
<keyword evidence="7" id="KW-1185">Reference proteome</keyword>
<dbReference type="Pfam" id="PF00486">
    <property type="entry name" value="Trans_reg_C"/>
    <property type="match status" value="1"/>
</dbReference>
<evidence type="ECO:0000313" key="7">
    <source>
        <dbReference type="Proteomes" id="UP000095256"/>
    </source>
</evidence>
<sequence>MFKIAVLDNYTKKKADIKQLCDRQIEFSFFDKRSILEQLSISDGVIMFYKNDVEKTKIYEQIVTIRNISQIPIWVMAEEMSSSERLIFLKLGVLVIVKEFAFDEELSLSLSNALNLLSNQKAANKRLKAEKTKKITKNMTIDEQNFSFCLDDGRTIYLTRLEYRLFVELAKEPNQTVLYADLIERIWSETVQKDTIYRLANLVFHVRQKLRKEQINPEIIKTIRSRGYMLYE</sequence>
<evidence type="ECO:0000313" key="6">
    <source>
        <dbReference type="EMBL" id="OEH82385.1"/>
    </source>
</evidence>
<dbReference type="GO" id="GO:0003677">
    <property type="term" value="F:DNA binding"/>
    <property type="evidence" value="ECO:0007669"/>
    <property type="project" value="UniProtKB-UniRule"/>
</dbReference>
<keyword evidence="1" id="KW-0805">Transcription regulation</keyword>
<dbReference type="STRING" id="762845.BCR26_02840"/>
<organism evidence="6 7">
    <name type="scientific">Enterococcus rivorum</name>
    <dbReference type="NCBI Taxonomy" id="762845"/>
    <lineage>
        <taxon>Bacteria</taxon>
        <taxon>Bacillati</taxon>
        <taxon>Bacillota</taxon>
        <taxon>Bacilli</taxon>
        <taxon>Lactobacillales</taxon>
        <taxon>Enterococcaceae</taxon>
        <taxon>Enterococcus</taxon>
    </lineage>
</organism>
<protein>
    <recommendedName>
        <fullName evidence="5">OmpR/PhoB-type domain-containing protein</fullName>
    </recommendedName>
</protein>
<name>A0A1E5KWZ4_9ENTE</name>
<dbReference type="GO" id="GO:0000160">
    <property type="term" value="P:phosphorelay signal transduction system"/>
    <property type="evidence" value="ECO:0007669"/>
    <property type="project" value="InterPro"/>
</dbReference>
<evidence type="ECO:0000259" key="5">
    <source>
        <dbReference type="PROSITE" id="PS51755"/>
    </source>
</evidence>